<dbReference type="RefSeq" id="WP_191004673.1">
    <property type="nucleotide sequence ID" value="NZ_JACXAD010000007.1"/>
</dbReference>
<name>A0A927GJ72_9BACT</name>
<protein>
    <submittedName>
        <fullName evidence="1">Uncharacterized protein</fullName>
    </submittedName>
</protein>
<dbReference type="Proteomes" id="UP000612233">
    <property type="component" value="Unassembled WGS sequence"/>
</dbReference>
<organism evidence="1 2">
    <name type="scientific">Hymenobacter montanus</name>
    <dbReference type="NCBI Taxonomy" id="2771359"/>
    <lineage>
        <taxon>Bacteria</taxon>
        <taxon>Pseudomonadati</taxon>
        <taxon>Bacteroidota</taxon>
        <taxon>Cytophagia</taxon>
        <taxon>Cytophagales</taxon>
        <taxon>Hymenobacteraceae</taxon>
        <taxon>Hymenobacter</taxon>
    </lineage>
</organism>
<keyword evidence="2" id="KW-1185">Reference proteome</keyword>
<evidence type="ECO:0000313" key="2">
    <source>
        <dbReference type="Proteomes" id="UP000612233"/>
    </source>
</evidence>
<dbReference type="AlphaFoldDB" id="A0A927GJ72"/>
<reference evidence="1" key="1">
    <citation type="submission" date="2020-09" db="EMBL/GenBank/DDBJ databases">
        <authorList>
            <person name="Kim M.K."/>
        </authorList>
    </citation>
    <scope>NUCLEOTIDE SEQUENCE</scope>
    <source>
        <strain evidence="1">BT664</strain>
    </source>
</reference>
<proteinExistence type="predicted"/>
<dbReference type="EMBL" id="JACXAD010000007">
    <property type="protein sequence ID" value="MBD2767859.1"/>
    <property type="molecule type" value="Genomic_DNA"/>
</dbReference>
<comment type="caution">
    <text evidence="1">The sequence shown here is derived from an EMBL/GenBank/DDBJ whole genome shotgun (WGS) entry which is preliminary data.</text>
</comment>
<dbReference type="Pfam" id="PF20461">
    <property type="entry name" value="DUF6714"/>
    <property type="match status" value="1"/>
</dbReference>
<gene>
    <name evidence="1" type="ORF">IC235_08130</name>
</gene>
<evidence type="ECO:0000313" key="1">
    <source>
        <dbReference type="EMBL" id="MBD2767859.1"/>
    </source>
</evidence>
<sequence length="195" mass="22881">MTADELIAEITMCFENEPFPGDLNIVTNNTPGYDLEALQIREAFKVHTWQTLPDELMQYENTAYCSLSAKGLKYYLPAYLQFAVRAYAEADIIPDGLISLLTLPAEVDVVRSAFDIKRYQIDEKLPEIDWGSFYQNRLRELNESVRWSIDRYSQFNPAQGRAIYHFLCFMRDEHGADYWNDELQLAIDRYWFQFA</sequence>
<dbReference type="InterPro" id="IPR046560">
    <property type="entry name" value="DUF6714"/>
</dbReference>
<accession>A0A927GJ72</accession>